<name>A0ABR9P6H6_9ACTN</name>
<evidence type="ECO:0000313" key="3">
    <source>
        <dbReference type="EMBL" id="MBE2999444.1"/>
    </source>
</evidence>
<dbReference type="Proteomes" id="UP000806528">
    <property type="component" value="Unassembled WGS sequence"/>
</dbReference>
<evidence type="ECO:0000313" key="4">
    <source>
        <dbReference type="Proteomes" id="UP000806528"/>
    </source>
</evidence>
<evidence type="ECO:0000259" key="2">
    <source>
        <dbReference type="Pfam" id="PF18164"/>
    </source>
</evidence>
<comment type="caution">
    <text evidence="3">The sequence shown here is derived from an EMBL/GenBank/DDBJ whole genome shotgun (WGS) entry which is preliminary data.</text>
</comment>
<dbReference type="Pfam" id="PF18164">
    <property type="entry name" value="GNAT_C"/>
    <property type="match status" value="1"/>
</dbReference>
<proteinExistence type="predicted"/>
<evidence type="ECO:0000259" key="1">
    <source>
        <dbReference type="Pfam" id="PF18082"/>
    </source>
</evidence>
<dbReference type="InterPro" id="IPR041273">
    <property type="entry name" value="NAT_N"/>
</dbReference>
<organism evidence="3 4">
    <name type="scientific">Nocardiopsis coralli</name>
    <dbReference type="NCBI Taxonomy" id="2772213"/>
    <lineage>
        <taxon>Bacteria</taxon>
        <taxon>Bacillati</taxon>
        <taxon>Actinomycetota</taxon>
        <taxon>Actinomycetes</taxon>
        <taxon>Streptosporangiales</taxon>
        <taxon>Nocardiopsidaceae</taxon>
        <taxon>Nocardiopsis</taxon>
    </lineage>
</organism>
<reference evidence="3 4" key="1">
    <citation type="submission" date="2020-09" db="EMBL/GenBank/DDBJ databases">
        <title>Diversity and distribution of actinomycetes associated with coral in the coast of Hainan.</title>
        <authorList>
            <person name="Li F."/>
        </authorList>
    </citation>
    <scope>NUCLEOTIDE SEQUENCE [LARGE SCALE GENOMIC DNA]</scope>
    <source>
        <strain evidence="3 4">HNM0947</strain>
    </source>
</reference>
<feature type="domain" description="N-acyltransferase N-terminal" evidence="1">
    <location>
        <begin position="39"/>
        <end position="181"/>
    </location>
</feature>
<dbReference type="Pfam" id="PF18082">
    <property type="entry name" value="NAT_N"/>
    <property type="match status" value="1"/>
</dbReference>
<sequence length="346" mass="37660">MESSVVVDRFGLSADVGEWLEEAERLPAPGRPLCVPVGDEAARVLDLFALEGRDREEVEALWPGDAGGGRGGSPGAWSAELWHVVECMYRRLWADAELPVGRFRWWPSLVDVSDVRLRVASLWAFAAMVAVQLEVQGRWGVPRSVTVGTLADVGAQVRRSRVMWGWLSLETSGWVALQFRGGLFRVGGLQLEPARLVSESGVEWYGEAEAAGLGEGMGVGGPVLRLHIPTGGLDPAGVDESLGRARAFARGCLGFDPVVATCTSWLLDPQWGEVLGEGSNIVAFQRRFTLVGEGRAGESDVFRFVFGSPVVDVERVPRGTRLERAVVDRLVAGGRWWVRTGWVRLS</sequence>
<dbReference type="InterPro" id="IPR041644">
    <property type="entry name" value="GNAT_C"/>
</dbReference>
<dbReference type="Gene3D" id="3.40.630.120">
    <property type="match status" value="1"/>
</dbReference>
<dbReference type="EMBL" id="JADBGI010000009">
    <property type="protein sequence ID" value="MBE2999444.1"/>
    <property type="molecule type" value="Genomic_DNA"/>
</dbReference>
<accession>A0ABR9P6H6</accession>
<keyword evidence="4" id="KW-1185">Reference proteome</keyword>
<feature type="domain" description="GNAT-like C-terminal" evidence="2">
    <location>
        <begin position="183"/>
        <end position="343"/>
    </location>
</feature>
<dbReference type="RefSeq" id="WP_193122074.1">
    <property type="nucleotide sequence ID" value="NZ_JADBGI010000009.1"/>
</dbReference>
<protein>
    <submittedName>
        <fullName evidence="3">DUF5596 domain-containing protein</fullName>
    </submittedName>
</protein>
<gene>
    <name evidence="3" type="ORF">IDM40_12115</name>
</gene>